<sequence length="308" mass="33299">MNRILVIGGGAAGMLAAGQAAANGAEVVLLEKMQRPGRKIAISGKGRCNLTNSTDLPDFINHFGKNGRFLRQAFQHFFNQDLVHFFQEQGLELITERGGRIFPEKGRAPDVVKILRQWLEDVSVSLCPDSAVEKLLLKDGKIEGVLCNGNPVYGKAVILATGGTSYPATGSTGDGYRLAESVGHSIVQIRPGLVPVITQGDLAPRLTGLHLRNVGVRVTISDFVGDLKKQKRPKKLNAFGELLFMKYGLSGPVILTLSNEIVDACGLINRSAWCWISSLPLMTKNWMPASNVISCNDIRSPCNQCCAA</sequence>
<evidence type="ECO:0000259" key="1">
    <source>
        <dbReference type="Pfam" id="PF03486"/>
    </source>
</evidence>
<dbReference type="NCBIfam" id="TIGR00275">
    <property type="entry name" value="aminoacetone oxidase family FAD-binding enzyme"/>
    <property type="match status" value="1"/>
</dbReference>
<proteinExistence type="predicted"/>
<dbReference type="Proteomes" id="UP000287853">
    <property type="component" value="Unassembled WGS sequence"/>
</dbReference>
<feature type="domain" description="RsdA/BaiN/AoA(So)-like Rossmann fold-like" evidence="1">
    <location>
        <begin position="3"/>
        <end position="198"/>
    </location>
</feature>
<dbReference type="PRINTS" id="PR00411">
    <property type="entry name" value="PNDRDTASEI"/>
</dbReference>
<evidence type="ECO:0000313" key="2">
    <source>
        <dbReference type="EMBL" id="RWX43577.1"/>
    </source>
</evidence>
<dbReference type="EMBL" id="MTKO01000116">
    <property type="protein sequence ID" value="RWX43577.1"/>
    <property type="molecule type" value="Genomic_DNA"/>
</dbReference>
<dbReference type="PRINTS" id="PR00368">
    <property type="entry name" value="FADPNR"/>
</dbReference>
<dbReference type="InterPro" id="IPR036188">
    <property type="entry name" value="FAD/NAD-bd_sf"/>
</dbReference>
<dbReference type="Gene3D" id="3.50.50.60">
    <property type="entry name" value="FAD/NAD(P)-binding domain"/>
    <property type="match status" value="1"/>
</dbReference>
<reference evidence="2 3" key="1">
    <citation type="submission" date="2017-01" db="EMBL/GenBank/DDBJ databases">
        <title>The cable genome- insights into the physiology and evolution of filamentous bacteria capable of sulfide oxidation via long distance electron transfer.</title>
        <authorList>
            <person name="Schreiber L."/>
            <person name="Bjerg J.T."/>
            <person name="Boggild A."/>
            <person name="Van De Vossenberg J."/>
            <person name="Meysman F."/>
            <person name="Nielsen L.P."/>
            <person name="Schramm A."/>
            <person name="Kjeldsen K.U."/>
        </authorList>
    </citation>
    <scope>NUCLEOTIDE SEQUENCE [LARGE SCALE GENOMIC DNA]</scope>
    <source>
        <strain evidence="2">MCF</strain>
    </source>
</reference>
<keyword evidence="3" id="KW-1185">Reference proteome</keyword>
<dbReference type="InterPro" id="IPR004792">
    <property type="entry name" value="BaiN-like"/>
</dbReference>
<protein>
    <submittedName>
        <fullName evidence="2">Flavoprotein, HI0933 family</fullName>
    </submittedName>
</protein>
<comment type="caution">
    <text evidence="2">The sequence shown here is derived from an EMBL/GenBank/DDBJ whole genome shotgun (WGS) entry which is preliminary data.</text>
</comment>
<dbReference type="PANTHER" id="PTHR42887:SF2">
    <property type="entry name" value="OS12G0638800 PROTEIN"/>
    <property type="match status" value="1"/>
</dbReference>
<name>A0A3S4T5M7_9BACT</name>
<dbReference type="Pfam" id="PF03486">
    <property type="entry name" value="HI0933_like"/>
    <property type="match status" value="1"/>
</dbReference>
<dbReference type="SUPFAM" id="SSF160996">
    <property type="entry name" value="HI0933 insert domain-like"/>
    <property type="match status" value="1"/>
</dbReference>
<accession>A0A3S4T5M7</accession>
<dbReference type="PANTHER" id="PTHR42887">
    <property type="entry name" value="OS12G0638800 PROTEIN"/>
    <property type="match status" value="1"/>
</dbReference>
<evidence type="ECO:0000313" key="3">
    <source>
        <dbReference type="Proteomes" id="UP000287853"/>
    </source>
</evidence>
<dbReference type="AlphaFoldDB" id="A0A3S4T5M7"/>
<organism evidence="2 3">
    <name type="scientific">Candidatus Electrothrix aarhusensis</name>
    <dbReference type="NCBI Taxonomy" id="1859131"/>
    <lineage>
        <taxon>Bacteria</taxon>
        <taxon>Pseudomonadati</taxon>
        <taxon>Thermodesulfobacteriota</taxon>
        <taxon>Desulfobulbia</taxon>
        <taxon>Desulfobulbales</taxon>
        <taxon>Desulfobulbaceae</taxon>
        <taxon>Candidatus Electrothrix</taxon>
    </lineage>
</organism>
<gene>
    <name evidence="2" type="ORF">H206_03728</name>
</gene>
<dbReference type="InterPro" id="IPR057661">
    <property type="entry name" value="RsdA/BaiN/AoA(So)_Rossmann"/>
</dbReference>
<dbReference type="SUPFAM" id="SSF51905">
    <property type="entry name" value="FAD/NAD(P)-binding domain"/>
    <property type="match status" value="1"/>
</dbReference>